<sequence>MTDRNGRTTVQRDHDEVGVRRDILLLSTLLDGIRPADTTATYKSNINQTGELGAWSYVASILSARDPDTAVAITGRLEPDRIVAAVVTSSFRDELSKIYHVPSSSVTEEGDKGTALERVERFLENIDELPADVPLTTHLRDVTAVLEWLSQAIVQAGTSATNDSDASVGSQRRRDYTFLIFAFIVKRCYNRLFSRLRTGCALWQRHPLAIIHDFYCQCAHPTHADSATARSEFQPDPPSSASAPASDPPKLRIRSFPLNNLSQFRKLLERHDIHESIPRPSLSETNSDMGTYAVSSSNAVSWAELLRTCYTTLLGSVRRPTSESGSRLKAQYPETRVECAALYEAVVALHELLRVGIVNHLITEKVRKELGKRYTEVTEARTSSLPRRLAVEEDSQLETPTAPSMEFEPLLGPALAALTS</sequence>
<reference evidence="2" key="1">
    <citation type="journal article" date="2018" name="Genome Biol. Evol.">
        <title>Genomics and development of Lentinus tigrinus, a white-rot wood-decaying mushroom with dimorphic fruiting bodies.</title>
        <authorList>
            <person name="Wu B."/>
            <person name="Xu Z."/>
            <person name="Knudson A."/>
            <person name="Carlson A."/>
            <person name="Chen N."/>
            <person name="Kovaka S."/>
            <person name="LaButti K."/>
            <person name="Lipzen A."/>
            <person name="Pennachio C."/>
            <person name="Riley R."/>
            <person name="Schakwitz W."/>
            <person name="Umezawa K."/>
            <person name="Ohm R.A."/>
            <person name="Grigoriev I.V."/>
            <person name="Nagy L.G."/>
            <person name="Gibbons J."/>
            <person name="Hibbett D."/>
        </authorList>
    </citation>
    <scope>NUCLEOTIDE SEQUENCE [LARGE SCALE GENOMIC DNA]</scope>
    <source>
        <strain evidence="2">ALCF2SS1-6</strain>
    </source>
</reference>
<evidence type="ECO:0000313" key="3">
    <source>
        <dbReference type="Proteomes" id="UP000313359"/>
    </source>
</evidence>
<keyword evidence="3" id="KW-1185">Reference proteome</keyword>
<proteinExistence type="predicted"/>
<evidence type="ECO:0000313" key="2">
    <source>
        <dbReference type="EMBL" id="RPD63572.1"/>
    </source>
</evidence>
<protein>
    <submittedName>
        <fullName evidence="2">Uncharacterized protein</fullName>
    </submittedName>
</protein>
<dbReference type="EMBL" id="ML122256">
    <property type="protein sequence ID" value="RPD63572.1"/>
    <property type="molecule type" value="Genomic_DNA"/>
</dbReference>
<accession>A0A5C2SIJ4</accession>
<organism evidence="2 3">
    <name type="scientific">Lentinus tigrinus ALCF2SS1-6</name>
    <dbReference type="NCBI Taxonomy" id="1328759"/>
    <lineage>
        <taxon>Eukaryota</taxon>
        <taxon>Fungi</taxon>
        <taxon>Dikarya</taxon>
        <taxon>Basidiomycota</taxon>
        <taxon>Agaricomycotina</taxon>
        <taxon>Agaricomycetes</taxon>
        <taxon>Polyporales</taxon>
        <taxon>Polyporaceae</taxon>
        <taxon>Lentinus</taxon>
    </lineage>
</organism>
<dbReference type="Proteomes" id="UP000313359">
    <property type="component" value="Unassembled WGS sequence"/>
</dbReference>
<gene>
    <name evidence="2" type="ORF">L227DRAFT_394454</name>
</gene>
<feature type="region of interest" description="Disordered" evidence="1">
    <location>
        <begin position="227"/>
        <end position="252"/>
    </location>
</feature>
<dbReference type="AlphaFoldDB" id="A0A5C2SIJ4"/>
<feature type="region of interest" description="Disordered" evidence="1">
    <location>
        <begin position="385"/>
        <end position="405"/>
    </location>
</feature>
<evidence type="ECO:0000256" key="1">
    <source>
        <dbReference type="SAM" id="MobiDB-lite"/>
    </source>
</evidence>
<name>A0A5C2SIJ4_9APHY</name>